<dbReference type="AlphaFoldDB" id="A0A1Q9E4F4"/>
<protein>
    <submittedName>
        <fullName evidence="2">Uncharacterized protein</fullName>
    </submittedName>
</protein>
<dbReference type="EMBL" id="LSRX01000267">
    <property type="protein sequence ID" value="OLQ02314.1"/>
    <property type="molecule type" value="Genomic_DNA"/>
</dbReference>
<dbReference type="Proteomes" id="UP000186817">
    <property type="component" value="Unassembled WGS sequence"/>
</dbReference>
<comment type="caution">
    <text evidence="2">The sequence shown here is derived from an EMBL/GenBank/DDBJ whole genome shotgun (WGS) entry which is preliminary data.</text>
</comment>
<sequence length="207" mass="22908">MADQSKAMLAVCSYVSKVASEATVEYLKQKSPLMVPNPDQLSKYVQQVPSEVVSEEEGKRRAGKQVAIEINTQSASREGAIPCRLTGNGKYLADATIRSKFFTLMLPWKGNLKGEDTGTAECRPGSLSPTRASHPCGPKAKKYISHMQAARHRRPARRRELEAKLLSLRGVLFTAARLAEEADVVIRDLALTMFPASSRLFRENPYE</sequence>
<name>A0A1Q9E4F4_SYMMI</name>
<evidence type="ECO:0000256" key="1">
    <source>
        <dbReference type="SAM" id="MobiDB-lite"/>
    </source>
</evidence>
<organism evidence="2 3">
    <name type="scientific">Symbiodinium microadriaticum</name>
    <name type="common">Dinoflagellate</name>
    <name type="synonym">Zooxanthella microadriatica</name>
    <dbReference type="NCBI Taxonomy" id="2951"/>
    <lineage>
        <taxon>Eukaryota</taxon>
        <taxon>Sar</taxon>
        <taxon>Alveolata</taxon>
        <taxon>Dinophyceae</taxon>
        <taxon>Suessiales</taxon>
        <taxon>Symbiodiniaceae</taxon>
        <taxon>Symbiodinium</taxon>
    </lineage>
</organism>
<gene>
    <name evidence="2" type="ORF">AK812_SmicGene14858</name>
</gene>
<dbReference type="OrthoDB" id="429280at2759"/>
<proteinExistence type="predicted"/>
<feature type="region of interest" description="Disordered" evidence="1">
    <location>
        <begin position="119"/>
        <end position="138"/>
    </location>
</feature>
<evidence type="ECO:0000313" key="3">
    <source>
        <dbReference type="Proteomes" id="UP000186817"/>
    </source>
</evidence>
<keyword evidence="3" id="KW-1185">Reference proteome</keyword>
<evidence type="ECO:0000313" key="2">
    <source>
        <dbReference type="EMBL" id="OLQ02314.1"/>
    </source>
</evidence>
<reference evidence="2 3" key="1">
    <citation type="submission" date="2016-02" db="EMBL/GenBank/DDBJ databases">
        <title>Genome analysis of coral dinoflagellate symbionts highlights evolutionary adaptations to a symbiotic lifestyle.</title>
        <authorList>
            <person name="Aranda M."/>
            <person name="Li Y."/>
            <person name="Liew Y.J."/>
            <person name="Baumgarten S."/>
            <person name="Simakov O."/>
            <person name="Wilson M."/>
            <person name="Piel J."/>
            <person name="Ashoor H."/>
            <person name="Bougouffa S."/>
            <person name="Bajic V.B."/>
            <person name="Ryu T."/>
            <person name="Ravasi T."/>
            <person name="Bayer T."/>
            <person name="Micklem G."/>
            <person name="Kim H."/>
            <person name="Bhak J."/>
            <person name="Lajeunesse T.C."/>
            <person name="Voolstra C.R."/>
        </authorList>
    </citation>
    <scope>NUCLEOTIDE SEQUENCE [LARGE SCALE GENOMIC DNA]</scope>
    <source>
        <strain evidence="2 3">CCMP2467</strain>
    </source>
</reference>
<accession>A0A1Q9E4F4</accession>